<dbReference type="AlphaFoldDB" id="A0AAN9V6V0"/>
<keyword evidence="3" id="KW-1185">Reference proteome</keyword>
<feature type="transmembrane region" description="Helical" evidence="1">
    <location>
        <begin position="9"/>
        <end position="34"/>
    </location>
</feature>
<reference evidence="2 3" key="1">
    <citation type="submission" date="2024-03" db="EMBL/GenBank/DDBJ databases">
        <title>The genome assembly and annotation of the cricket Gryllus longicercus Weissman &amp; Gray.</title>
        <authorList>
            <person name="Szrajer S."/>
            <person name="Gray D."/>
            <person name="Ylla G."/>
        </authorList>
    </citation>
    <scope>NUCLEOTIDE SEQUENCE [LARGE SCALE GENOMIC DNA]</scope>
    <source>
        <strain evidence="2">DAG 2021-001</strain>
        <tissue evidence="2">Whole body minus gut</tissue>
    </source>
</reference>
<evidence type="ECO:0000256" key="1">
    <source>
        <dbReference type="SAM" id="Phobius"/>
    </source>
</evidence>
<gene>
    <name evidence="2" type="ORF">R5R35_004143</name>
</gene>
<comment type="caution">
    <text evidence="2">The sequence shown here is derived from an EMBL/GenBank/DDBJ whole genome shotgun (WGS) entry which is preliminary data.</text>
</comment>
<keyword evidence="1" id="KW-0472">Membrane</keyword>
<keyword evidence="1" id="KW-0812">Transmembrane</keyword>
<dbReference type="EMBL" id="JAZDUA010000634">
    <property type="protein sequence ID" value="KAK7790364.1"/>
    <property type="molecule type" value="Genomic_DNA"/>
</dbReference>
<dbReference type="Proteomes" id="UP001378592">
    <property type="component" value="Unassembled WGS sequence"/>
</dbReference>
<organism evidence="2 3">
    <name type="scientific">Gryllus longicercus</name>
    <dbReference type="NCBI Taxonomy" id="2509291"/>
    <lineage>
        <taxon>Eukaryota</taxon>
        <taxon>Metazoa</taxon>
        <taxon>Ecdysozoa</taxon>
        <taxon>Arthropoda</taxon>
        <taxon>Hexapoda</taxon>
        <taxon>Insecta</taxon>
        <taxon>Pterygota</taxon>
        <taxon>Neoptera</taxon>
        <taxon>Polyneoptera</taxon>
        <taxon>Orthoptera</taxon>
        <taxon>Ensifera</taxon>
        <taxon>Gryllidea</taxon>
        <taxon>Grylloidea</taxon>
        <taxon>Gryllidae</taxon>
        <taxon>Gryllinae</taxon>
        <taxon>Gryllus</taxon>
    </lineage>
</organism>
<evidence type="ECO:0000313" key="3">
    <source>
        <dbReference type="Proteomes" id="UP001378592"/>
    </source>
</evidence>
<proteinExistence type="predicted"/>
<keyword evidence="1" id="KW-1133">Transmembrane helix</keyword>
<name>A0AAN9V6V0_9ORTH</name>
<evidence type="ECO:0000313" key="2">
    <source>
        <dbReference type="EMBL" id="KAK7790364.1"/>
    </source>
</evidence>
<feature type="transmembrane region" description="Helical" evidence="1">
    <location>
        <begin position="54"/>
        <end position="77"/>
    </location>
</feature>
<feature type="transmembrane region" description="Helical" evidence="1">
    <location>
        <begin position="84"/>
        <end position="102"/>
    </location>
</feature>
<accession>A0AAN9V6V0</accession>
<protein>
    <submittedName>
        <fullName evidence="2">Uncharacterized protein</fullName>
    </submittedName>
</protein>
<sequence>MCCFWFVRILAFIVGCLCLITSVTVNLLVILLWIVCEPESHPDAKFIFDTIRGITITFLALLFMEAIASAFLLEGIIQKRRQWILLWILHHSTITLIIVITIKCIEESHNVKICSSIGGVGSLALCYPVYLHWAHLTKKANKQMELNLMNQSAQRFSSAPQPVARDIIAQLRGCP</sequence>